<organism evidence="3 4">
    <name type="scientific">Salmonella dublin</name>
    <dbReference type="NCBI Taxonomy" id="98360"/>
    <lineage>
        <taxon>Bacteria</taxon>
        <taxon>Pseudomonadati</taxon>
        <taxon>Pseudomonadota</taxon>
        <taxon>Gammaproteobacteria</taxon>
        <taxon>Enterobacterales</taxon>
        <taxon>Enterobacteriaceae</taxon>
        <taxon>Salmonella</taxon>
    </lineage>
</organism>
<feature type="non-terminal residue" evidence="3">
    <location>
        <position position="124"/>
    </location>
</feature>
<dbReference type="EMBL" id="PDOM01000779">
    <property type="protein sequence ID" value="PHP44838.1"/>
    <property type="molecule type" value="Genomic_DNA"/>
</dbReference>
<dbReference type="Pfam" id="PF00384">
    <property type="entry name" value="Molybdopterin"/>
    <property type="match status" value="1"/>
</dbReference>
<evidence type="ECO:0000313" key="4">
    <source>
        <dbReference type="Proteomes" id="UP000221568"/>
    </source>
</evidence>
<gene>
    <name evidence="3" type="ORF">CR088_30690</name>
</gene>
<dbReference type="GO" id="GO:0016020">
    <property type="term" value="C:membrane"/>
    <property type="evidence" value="ECO:0007669"/>
    <property type="project" value="TreeGrafter"/>
</dbReference>
<comment type="caution">
    <text evidence="3">The sequence shown here is derived from an EMBL/GenBank/DDBJ whole genome shotgun (WGS) entry which is preliminary data.</text>
</comment>
<dbReference type="PANTHER" id="PTHR43105">
    <property type="entry name" value="RESPIRATORY NITRATE REDUCTASE"/>
    <property type="match status" value="1"/>
</dbReference>
<feature type="domain" description="Molybdopterin oxidoreductase" evidence="2">
    <location>
        <begin position="22"/>
        <end position="123"/>
    </location>
</feature>
<dbReference type="GO" id="GO:0016491">
    <property type="term" value="F:oxidoreductase activity"/>
    <property type="evidence" value="ECO:0007669"/>
    <property type="project" value="InterPro"/>
</dbReference>
<dbReference type="Proteomes" id="UP000221568">
    <property type="component" value="Unassembled WGS sequence"/>
</dbReference>
<feature type="non-terminal residue" evidence="3">
    <location>
        <position position="1"/>
    </location>
</feature>
<dbReference type="SUPFAM" id="SSF53706">
    <property type="entry name" value="Formate dehydrogenase/DMSO reductase, domains 1-3"/>
    <property type="match status" value="1"/>
</dbReference>
<dbReference type="PROSITE" id="PS00490">
    <property type="entry name" value="MOLYBDOPTERIN_PROK_2"/>
    <property type="match status" value="1"/>
</dbReference>
<evidence type="ECO:0000256" key="1">
    <source>
        <dbReference type="ARBA" id="ARBA00022723"/>
    </source>
</evidence>
<dbReference type="PANTHER" id="PTHR43105:SF2">
    <property type="entry name" value="RESPIRATORY NITRATE REDUCTASE 2 ALPHA CHAIN"/>
    <property type="match status" value="1"/>
</dbReference>
<name>A0A7Z1HNP8_SALDU</name>
<protein>
    <submittedName>
        <fullName evidence="3">Nitrate reductase</fullName>
    </submittedName>
</protein>
<dbReference type="InterPro" id="IPR050123">
    <property type="entry name" value="Prok_molybdopt-oxidoreductase"/>
</dbReference>
<evidence type="ECO:0000259" key="2">
    <source>
        <dbReference type="Pfam" id="PF00384"/>
    </source>
</evidence>
<dbReference type="InterPro" id="IPR006656">
    <property type="entry name" value="Mopterin_OxRdtase"/>
</dbReference>
<dbReference type="GO" id="GO:0046872">
    <property type="term" value="F:metal ion binding"/>
    <property type="evidence" value="ECO:0007669"/>
    <property type="project" value="UniProtKB-KW"/>
</dbReference>
<dbReference type="Gene3D" id="3.40.50.12440">
    <property type="match status" value="1"/>
</dbReference>
<evidence type="ECO:0000313" key="3">
    <source>
        <dbReference type="EMBL" id="PHP44838.1"/>
    </source>
</evidence>
<dbReference type="InterPro" id="IPR006655">
    <property type="entry name" value="Mopterin_OxRdtase_prok_CS"/>
</dbReference>
<dbReference type="RefSeq" id="WP_154708973.1">
    <property type="nucleotide sequence ID" value="NZ_PDOM01000779.1"/>
</dbReference>
<reference evidence="3 4" key="1">
    <citation type="submission" date="2017-10" db="EMBL/GenBank/DDBJ databases">
        <title>Characterization of the Virulence Potential of Salmonella enterica Isolates Carrying Incompatibility Group FIB Plasmids using Caco-2 Intestinal Epithelial Cells.</title>
        <authorList>
            <person name="Sanad Y."/>
            <person name="Khajanchi B."/>
            <person name="Deck J."/>
            <person name="Cox J."/>
            <person name="Thaker R."/>
            <person name="Han J."/>
            <person name="Nayak R."/>
            <person name="Foley S."/>
        </authorList>
    </citation>
    <scope>NUCLEOTIDE SEQUENCE [LARGE SCALE GENOMIC DNA]</scope>
    <source>
        <strain evidence="3 4">SE853</strain>
    </source>
</reference>
<proteinExistence type="predicted"/>
<dbReference type="AlphaFoldDB" id="A0A7Z1HNP8"/>
<sequence>YTVQALKSGDILFACVQPDSDDNHPRNLSVCRSDLLGSSRKGHEYMLKYLLGTDSGIQGEALGSSEGIKPEEVEWQSAAIEGKLDLLVTLDFRMSSTCLFSDIVLPTATWYEKDDMNTSDMHPF</sequence>
<keyword evidence="1" id="KW-0479">Metal-binding</keyword>
<accession>A0A7Z1HNP8</accession>